<name>A0A0A5FQT2_9BACI</name>
<evidence type="ECO:0000313" key="3">
    <source>
        <dbReference type="Proteomes" id="UP000030403"/>
    </source>
</evidence>
<accession>A0A0A5FQT2</accession>
<dbReference type="GO" id="GO:0009190">
    <property type="term" value="P:cyclic nucleotide biosynthetic process"/>
    <property type="evidence" value="ECO:0007669"/>
    <property type="project" value="InterPro"/>
</dbReference>
<protein>
    <submittedName>
        <fullName evidence="2">Guanylate cyclase</fullName>
    </submittedName>
</protein>
<dbReference type="CDD" id="cd07302">
    <property type="entry name" value="CHD"/>
    <property type="match status" value="1"/>
</dbReference>
<dbReference type="InterPro" id="IPR040511">
    <property type="entry name" value="AGS_C"/>
</dbReference>
<dbReference type="AlphaFoldDB" id="A0A0A5FQT2"/>
<comment type="caution">
    <text evidence="2">The sequence shown here is derived from an EMBL/GenBank/DDBJ whole genome shotgun (WGS) entry which is preliminary data.</text>
</comment>
<evidence type="ECO:0000313" key="2">
    <source>
        <dbReference type="EMBL" id="KGX83131.1"/>
    </source>
</evidence>
<dbReference type="EMBL" id="AVPF01000147">
    <property type="protein sequence ID" value="KGX83131.1"/>
    <property type="molecule type" value="Genomic_DNA"/>
</dbReference>
<organism evidence="2 3">
    <name type="scientific">Pontibacillus marinus BH030004 = DSM 16465</name>
    <dbReference type="NCBI Taxonomy" id="1385511"/>
    <lineage>
        <taxon>Bacteria</taxon>
        <taxon>Bacillati</taxon>
        <taxon>Bacillota</taxon>
        <taxon>Bacilli</taxon>
        <taxon>Bacillales</taxon>
        <taxon>Bacillaceae</taxon>
        <taxon>Pontibacillus</taxon>
    </lineage>
</organism>
<dbReference type="STRING" id="1385511.GCA_000425225_04270"/>
<dbReference type="OrthoDB" id="190810at2"/>
<dbReference type="Gene3D" id="3.30.70.1230">
    <property type="entry name" value="Nucleotide cyclase"/>
    <property type="match status" value="1"/>
</dbReference>
<keyword evidence="3" id="KW-1185">Reference proteome</keyword>
<dbReference type="RefSeq" id="WP_027447722.1">
    <property type="nucleotide sequence ID" value="NZ_AULJ01000087.1"/>
</dbReference>
<feature type="domain" description="Adenylyl/Guanylyl and SMODS C-terminal sensor" evidence="1">
    <location>
        <begin position="293"/>
        <end position="414"/>
    </location>
</feature>
<dbReference type="Pfam" id="PF18134">
    <property type="entry name" value="AGS_C"/>
    <property type="match status" value="1"/>
</dbReference>
<gene>
    <name evidence="2" type="ORF">N783_06380</name>
</gene>
<dbReference type="GO" id="GO:0035556">
    <property type="term" value="P:intracellular signal transduction"/>
    <property type="evidence" value="ECO:0007669"/>
    <property type="project" value="InterPro"/>
</dbReference>
<dbReference type="InterPro" id="IPR001054">
    <property type="entry name" value="A/G_cyclase"/>
</dbReference>
<dbReference type="SUPFAM" id="SSF55073">
    <property type="entry name" value="Nucleotide cyclase"/>
    <property type="match status" value="1"/>
</dbReference>
<proteinExistence type="predicted"/>
<dbReference type="GO" id="GO:0004016">
    <property type="term" value="F:adenylate cyclase activity"/>
    <property type="evidence" value="ECO:0007669"/>
    <property type="project" value="UniProtKB-ARBA"/>
</dbReference>
<dbReference type="InterPro" id="IPR029787">
    <property type="entry name" value="Nucleotide_cyclase"/>
</dbReference>
<sequence length="432" mass="50206">MSNLNDIFDRLFASKIPKQNIVEAQEISIFEKIAKSHDIEQIRPPKQEIRDLFGKSNEVFSNTIGTHPDFKDVSMLPINQYICSLFLDISGSTKLGLKFPLSEVRLYKNVIVSTAIELFQAFDGHIHRLQGDAVFAYFGHQSLNKSDAIINALNAASMMQSYNKHTLSKFFEENDLSPLKIKIGIDIGDDSEVMWSEYGIDNITEVTSTSIHTDLAAKLQSKSPRNKIMIGENIYKYLDLSDEFFEVKTVIKDGESVEERYVLEESKSHAYYQMRVFDWEKYLNSFSFLPKTKDFNNYISPTDFEVVCYVKKNDSDQYTRYFQSSSSLDKGMKVMFELFNYANMPIGNIKWRVVNYGDEAEQSEKDLEYYMKDFEGEYFCEQSTAYTGLHFMECYIYNPESKLIAKDRSGIYINDEIRDFRKLSITENWVKK</sequence>
<evidence type="ECO:0000259" key="1">
    <source>
        <dbReference type="Pfam" id="PF18134"/>
    </source>
</evidence>
<dbReference type="eggNOG" id="COG2114">
    <property type="taxonomic scope" value="Bacteria"/>
</dbReference>
<reference evidence="2 3" key="1">
    <citation type="submission" date="2013-08" db="EMBL/GenBank/DDBJ databases">
        <authorList>
            <person name="Huang J."/>
            <person name="Wang G."/>
        </authorList>
    </citation>
    <scope>NUCLEOTIDE SEQUENCE [LARGE SCALE GENOMIC DNA]</scope>
    <source>
        <strain evidence="2 3">BH030004</strain>
    </source>
</reference>
<dbReference type="Proteomes" id="UP000030403">
    <property type="component" value="Unassembled WGS sequence"/>
</dbReference>